<accession>A0A9Q3PM12</accession>
<evidence type="ECO:0000313" key="2">
    <source>
        <dbReference type="Proteomes" id="UP000765509"/>
    </source>
</evidence>
<gene>
    <name evidence="1" type="ORF">O181_106404</name>
</gene>
<reference evidence="1" key="1">
    <citation type="submission" date="2021-03" db="EMBL/GenBank/DDBJ databases">
        <title>Draft genome sequence of rust myrtle Austropuccinia psidii MF-1, a brazilian biotype.</title>
        <authorList>
            <person name="Quecine M.C."/>
            <person name="Pachon D.M.R."/>
            <person name="Bonatelli M.L."/>
            <person name="Correr F.H."/>
            <person name="Franceschini L.M."/>
            <person name="Leite T.F."/>
            <person name="Margarido G.R.A."/>
            <person name="Almeida C.A."/>
            <person name="Ferrarezi J.A."/>
            <person name="Labate C.A."/>
        </authorList>
    </citation>
    <scope>NUCLEOTIDE SEQUENCE</scope>
    <source>
        <strain evidence="1">MF-1</strain>
    </source>
</reference>
<dbReference type="Proteomes" id="UP000765509">
    <property type="component" value="Unassembled WGS sequence"/>
</dbReference>
<organism evidence="1 2">
    <name type="scientific">Austropuccinia psidii MF-1</name>
    <dbReference type="NCBI Taxonomy" id="1389203"/>
    <lineage>
        <taxon>Eukaryota</taxon>
        <taxon>Fungi</taxon>
        <taxon>Dikarya</taxon>
        <taxon>Basidiomycota</taxon>
        <taxon>Pucciniomycotina</taxon>
        <taxon>Pucciniomycetes</taxon>
        <taxon>Pucciniales</taxon>
        <taxon>Sphaerophragmiaceae</taxon>
        <taxon>Austropuccinia</taxon>
    </lineage>
</organism>
<dbReference type="AlphaFoldDB" id="A0A9Q3PM12"/>
<keyword evidence="2" id="KW-1185">Reference proteome</keyword>
<name>A0A9Q3PM12_9BASI</name>
<protein>
    <submittedName>
        <fullName evidence="1">Uncharacterized protein</fullName>
    </submittedName>
</protein>
<comment type="caution">
    <text evidence="1">The sequence shown here is derived from an EMBL/GenBank/DDBJ whole genome shotgun (WGS) entry which is preliminary data.</text>
</comment>
<sequence>MDNLTEKSNKLTIYIEKLEENTSSHQNLLPDHAGRSVETRINLKNYLQNEIRLITEKMDKTNEASLNITWLSPPFSHIQSLFKPKKEMKNPFITDLNHQDNRQVLIKEAPQLKEWPTFTGEGEYDHI</sequence>
<evidence type="ECO:0000313" key="1">
    <source>
        <dbReference type="EMBL" id="MBW0566689.1"/>
    </source>
</evidence>
<proteinExistence type="predicted"/>
<dbReference type="EMBL" id="AVOT02079528">
    <property type="protein sequence ID" value="MBW0566689.1"/>
    <property type="molecule type" value="Genomic_DNA"/>
</dbReference>